<feature type="domain" description="Ketopantoate reductase C-terminal" evidence="8">
    <location>
        <begin position="225"/>
        <end position="341"/>
    </location>
</feature>
<keyword evidence="3" id="KW-0521">NADP</keyword>
<evidence type="ECO:0000256" key="1">
    <source>
        <dbReference type="ARBA" id="ARBA00007870"/>
    </source>
</evidence>
<dbReference type="EMBL" id="KQ965737">
    <property type="protein sequence ID" value="KXS19694.1"/>
    <property type="molecule type" value="Genomic_DNA"/>
</dbReference>
<dbReference type="InterPro" id="IPR013332">
    <property type="entry name" value="KPR_N"/>
</dbReference>
<evidence type="ECO:0000256" key="6">
    <source>
        <dbReference type="SAM" id="MobiDB-lite"/>
    </source>
</evidence>
<dbReference type="GO" id="GO:0005737">
    <property type="term" value="C:cytoplasm"/>
    <property type="evidence" value="ECO:0007669"/>
    <property type="project" value="TreeGrafter"/>
</dbReference>
<dbReference type="GO" id="GO:0050661">
    <property type="term" value="F:NADP binding"/>
    <property type="evidence" value="ECO:0007669"/>
    <property type="project" value="TreeGrafter"/>
</dbReference>
<feature type="region of interest" description="Disordered" evidence="6">
    <location>
        <begin position="54"/>
        <end position="76"/>
    </location>
</feature>
<dbReference type="SUPFAM" id="SSF48179">
    <property type="entry name" value="6-phosphogluconate dehydrogenase C-terminal domain-like"/>
    <property type="match status" value="1"/>
</dbReference>
<keyword evidence="4" id="KW-0560">Oxidoreductase</keyword>
<dbReference type="EC" id="1.1.1.169" evidence="2"/>
<dbReference type="GO" id="GO:0015940">
    <property type="term" value="P:pantothenate biosynthetic process"/>
    <property type="evidence" value="ECO:0007669"/>
    <property type="project" value="InterPro"/>
</dbReference>
<dbReference type="InterPro" id="IPR008927">
    <property type="entry name" value="6-PGluconate_DH-like_C_sf"/>
</dbReference>
<dbReference type="OMA" id="QCTELAW"/>
<feature type="domain" description="Ketopantoate reductase N-terminal" evidence="7">
    <location>
        <begin position="7"/>
        <end position="186"/>
    </location>
</feature>
<evidence type="ECO:0000259" key="7">
    <source>
        <dbReference type="Pfam" id="PF02558"/>
    </source>
</evidence>
<name>A0A139ASR3_GONPJ</name>
<dbReference type="Pfam" id="PF08546">
    <property type="entry name" value="ApbA_C"/>
    <property type="match status" value="1"/>
</dbReference>
<dbReference type="PANTHER" id="PTHR43765:SF2">
    <property type="entry name" value="2-DEHYDROPANTOATE 2-REDUCTASE"/>
    <property type="match status" value="1"/>
</dbReference>
<dbReference type="PANTHER" id="PTHR43765">
    <property type="entry name" value="2-DEHYDROPANTOATE 2-REDUCTASE-RELATED"/>
    <property type="match status" value="1"/>
</dbReference>
<dbReference type="GO" id="GO:0008677">
    <property type="term" value="F:2-dehydropantoate 2-reductase activity"/>
    <property type="evidence" value="ECO:0007669"/>
    <property type="project" value="UniProtKB-EC"/>
</dbReference>
<dbReference type="STRING" id="1344416.A0A139ASR3"/>
<evidence type="ECO:0000256" key="5">
    <source>
        <dbReference type="ARBA" id="ARBA00032024"/>
    </source>
</evidence>
<protein>
    <recommendedName>
        <fullName evidence="2">2-dehydropantoate 2-reductase</fullName>
        <ecNumber evidence="2">1.1.1.169</ecNumber>
    </recommendedName>
    <alternativeName>
        <fullName evidence="5">Ketopantoate reductase</fullName>
    </alternativeName>
</protein>
<evidence type="ECO:0000256" key="3">
    <source>
        <dbReference type="ARBA" id="ARBA00022857"/>
    </source>
</evidence>
<gene>
    <name evidence="9" type="ORF">M427DRAFT_66857</name>
</gene>
<sequence length="354" mass="36806">MAGMAPIHVMGAGSIGSLFAFYLARTSIPVRLILRTPTSVESFTRLANVLTLSLPSDSDPHDPSRRVTLHAETPTSSSEPISRLLVATKASDAARALASVQHRLEPGAVVVAMQNGVLAVLEECDAVVRGVGGEVARAAEGGKVTGQAEARRPVLLGGIVQHGVYRKADFHYVHAGGSAENWIGEIGRDGLASSSYTASPSVRALLDDLAKAPELKVRTAPPDEMRNRAVAKLACNASLNTLTALLRCRNGVLLSSPACLSLISSVSHEVGAAFGVDPAKLEQVALSITQATGGNWSSMAADVRVGRATEIDYLNGHVVRTARARGLSAPTCDALVQLVKATGEVGAVGGGKWE</sequence>
<dbReference type="SUPFAM" id="SSF51735">
    <property type="entry name" value="NAD(P)-binding Rossmann-fold domains"/>
    <property type="match status" value="1"/>
</dbReference>
<comment type="similarity">
    <text evidence="1">Belongs to the ketopantoate reductase family.</text>
</comment>
<dbReference type="Pfam" id="PF02558">
    <property type="entry name" value="ApbA"/>
    <property type="match status" value="1"/>
</dbReference>
<accession>A0A139ASR3</accession>
<dbReference type="Proteomes" id="UP000070544">
    <property type="component" value="Unassembled WGS sequence"/>
</dbReference>
<dbReference type="InterPro" id="IPR003710">
    <property type="entry name" value="ApbA"/>
</dbReference>
<reference evidence="9 10" key="1">
    <citation type="journal article" date="2015" name="Genome Biol. Evol.">
        <title>Phylogenomic analyses indicate that early fungi evolved digesting cell walls of algal ancestors of land plants.</title>
        <authorList>
            <person name="Chang Y."/>
            <person name="Wang S."/>
            <person name="Sekimoto S."/>
            <person name="Aerts A.L."/>
            <person name="Choi C."/>
            <person name="Clum A."/>
            <person name="LaButti K.M."/>
            <person name="Lindquist E.A."/>
            <person name="Yee Ngan C."/>
            <person name="Ohm R.A."/>
            <person name="Salamov A.A."/>
            <person name="Grigoriev I.V."/>
            <person name="Spatafora J.W."/>
            <person name="Berbee M.L."/>
        </authorList>
    </citation>
    <scope>NUCLEOTIDE SEQUENCE [LARGE SCALE GENOMIC DNA]</scope>
    <source>
        <strain evidence="9 10">JEL478</strain>
    </source>
</reference>
<evidence type="ECO:0000256" key="4">
    <source>
        <dbReference type="ARBA" id="ARBA00023002"/>
    </source>
</evidence>
<proteinExistence type="inferred from homology"/>
<evidence type="ECO:0000313" key="9">
    <source>
        <dbReference type="EMBL" id="KXS19694.1"/>
    </source>
</evidence>
<dbReference type="AlphaFoldDB" id="A0A139ASR3"/>
<evidence type="ECO:0000259" key="8">
    <source>
        <dbReference type="Pfam" id="PF08546"/>
    </source>
</evidence>
<dbReference type="Gene3D" id="1.10.1040.10">
    <property type="entry name" value="N-(1-d-carboxylethyl)-l-norvaline Dehydrogenase, domain 2"/>
    <property type="match status" value="1"/>
</dbReference>
<dbReference type="OrthoDB" id="73846at2759"/>
<dbReference type="InterPro" id="IPR050838">
    <property type="entry name" value="Ketopantoate_reductase"/>
</dbReference>
<dbReference type="InterPro" id="IPR036291">
    <property type="entry name" value="NAD(P)-bd_dom_sf"/>
</dbReference>
<dbReference type="NCBIfam" id="TIGR00745">
    <property type="entry name" value="apbA_panE"/>
    <property type="match status" value="1"/>
</dbReference>
<dbReference type="InterPro" id="IPR013752">
    <property type="entry name" value="KPA_reductase"/>
</dbReference>
<evidence type="ECO:0000256" key="2">
    <source>
        <dbReference type="ARBA" id="ARBA00013014"/>
    </source>
</evidence>
<organism evidence="9 10">
    <name type="scientific">Gonapodya prolifera (strain JEL478)</name>
    <name type="common">Monoblepharis prolifera</name>
    <dbReference type="NCBI Taxonomy" id="1344416"/>
    <lineage>
        <taxon>Eukaryota</taxon>
        <taxon>Fungi</taxon>
        <taxon>Fungi incertae sedis</taxon>
        <taxon>Chytridiomycota</taxon>
        <taxon>Chytridiomycota incertae sedis</taxon>
        <taxon>Monoblepharidomycetes</taxon>
        <taxon>Monoblepharidales</taxon>
        <taxon>Gonapodyaceae</taxon>
        <taxon>Gonapodya</taxon>
    </lineage>
</organism>
<dbReference type="InterPro" id="IPR013328">
    <property type="entry name" value="6PGD_dom2"/>
</dbReference>
<keyword evidence="10" id="KW-1185">Reference proteome</keyword>
<dbReference type="Gene3D" id="3.40.50.720">
    <property type="entry name" value="NAD(P)-binding Rossmann-like Domain"/>
    <property type="match status" value="1"/>
</dbReference>
<evidence type="ECO:0000313" key="10">
    <source>
        <dbReference type="Proteomes" id="UP000070544"/>
    </source>
</evidence>